<name>A0A1Y1ZTS1_9FUNG</name>
<feature type="non-terminal residue" evidence="1">
    <location>
        <position position="1"/>
    </location>
</feature>
<organism evidence="1 2">
    <name type="scientific">Neocallimastix californiae</name>
    <dbReference type="NCBI Taxonomy" id="1754190"/>
    <lineage>
        <taxon>Eukaryota</taxon>
        <taxon>Fungi</taxon>
        <taxon>Fungi incertae sedis</taxon>
        <taxon>Chytridiomycota</taxon>
        <taxon>Chytridiomycota incertae sedis</taxon>
        <taxon>Neocallimastigomycetes</taxon>
        <taxon>Neocallimastigales</taxon>
        <taxon>Neocallimastigaceae</taxon>
        <taxon>Neocallimastix</taxon>
    </lineage>
</organism>
<sequence length="62" mass="7386">YENEDIDVIIEKIYKSTNRKIVLIIDERDLVLRDESRDTKSKNEYLKFLTLLIKSNENIALT</sequence>
<evidence type="ECO:0008006" key="3">
    <source>
        <dbReference type="Google" id="ProtNLM"/>
    </source>
</evidence>
<proteinExistence type="predicted"/>
<keyword evidence="2" id="KW-1185">Reference proteome</keyword>
<dbReference type="EMBL" id="MCOG01000358">
    <property type="protein sequence ID" value="ORY13663.1"/>
    <property type="molecule type" value="Genomic_DNA"/>
</dbReference>
<dbReference type="Proteomes" id="UP000193920">
    <property type="component" value="Unassembled WGS sequence"/>
</dbReference>
<accession>A0A1Y1ZTS1</accession>
<comment type="caution">
    <text evidence="1">The sequence shown here is derived from an EMBL/GenBank/DDBJ whole genome shotgun (WGS) entry which is preliminary data.</text>
</comment>
<evidence type="ECO:0000313" key="2">
    <source>
        <dbReference type="Proteomes" id="UP000193920"/>
    </source>
</evidence>
<protein>
    <recommendedName>
        <fullName evidence="3">ATPase AAA-type core domain-containing protein</fullName>
    </recommendedName>
</protein>
<dbReference type="AlphaFoldDB" id="A0A1Y1ZTS1"/>
<gene>
    <name evidence="1" type="ORF">LY90DRAFT_708640</name>
</gene>
<evidence type="ECO:0000313" key="1">
    <source>
        <dbReference type="EMBL" id="ORY13663.1"/>
    </source>
</evidence>
<reference evidence="1 2" key="1">
    <citation type="submission" date="2016-08" db="EMBL/GenBank/DDBJ databases">
        <title>A Parts List for Fungal Cellulosomes Revealed by Comparative Genomics.</title>
        <authorList>
            <consortium name="DOE Joint Genome Institute"/>
            <person name="Haitjema C.H."/>
            <person name="Gilmore S.P."/>
            <person name="Henske J.K."/>
            <person name="Solomon K.V."/>
            <person name="De Groot R."/>
            <person name="Kuo A."/>
            <person name="Mondo S.J."/>
            <person name="Salamov A.A."/>
            <person name="Labutti K."/>
            <person name="Zhao Z."/>
            <person name="Chiniquy J."/>
            <person name="Barry K."/>
            <person name="Brewer H.M."/>
            <person name="Purvine S.O."/>
            <person name="Wright A.T."/>
            <person name="Boxma B."/>
            <person name="Van Alen T."/>
            <person name="Hackstein J.H."/>
            <person name="Baker S.E."/>
            <person name="Grigoriev I.V."/>
            <person name="O'Malley M.A."/>
        </authorList>
    </citation>
    <scope>NUCLEOTIDE SEQUENCE [LARGE SCALE GENOMIC DNA]</scope>
    <source>
        <strain evidence="1 2">G1</strain>
    </source>
</reference>
<dbReference type="OrthoDB" id="2177151at2759"/>